<dbReference type="Proteomes" id="UP000033622">
    <property type="component" value="Unassembled WGS sequence"/>
</dbReference>
<protein>
    <submittedName>
        <fullName evidence="1">Uncharacterized protein</fullName>
    </submittedName>
</protein>
<dbReference type="PATRIC" id="fig|1359155.3.peg.970"/>
<comment type="caution">
    <text evidence="1">The sequence shown here is derived from an EMBL/GenBank/DDBJ whole genome shotgun (WGS) entry which is preliminary data.</text>
</comment>
<dbReference type="EMBL" id="LAOF01000001">
    <property type="protein sequence ID" value="KJV84642.1"/>
    <property type="molecule type" value="Genomic_DNA"/>
</dbReference>
<reference evidence="1 2" key="1">
    <citation type="submission" date="2015-01" db="EMBL/GenBank/DDBJ databases">
        <title>Genome Sequencing of Rickettsiales.</title>
        <authorList>
            <person name="Daugherty S.C."/>
            <person name="Su Q."/>
            <person name="Abolude K."/>
            <person name="Beier-Sexton M."/>
            <person name="Carlyon J.A."/>
            <person name="Carter R."/>
            <person name="Day N.P."/>
            <person name="Dumler S.J."/>
            <person name="Dyachenko V."/>
            <person name="Godinez A."/>
            <person name="Kurtti T.J."/>
            <person name="Lichay M."/>
            <person name="Mullins K.E."/>
            <person name="Ott S."/>
            <person name="Pappas-Brown V."/>
            <person name="Paris D.H."/>
            <person name="Patel P."/>
            <person name="Richards A.L."/>
            <person name="Sadzewicz L."/>
            <person name="Sears K."/>
            <person name="Seidman D."/>
            <person name="Sengamalay N."/>
            <person name="Stenos J."/>
            <person name="Tallon L.J."/>
            <person name="Vincent G."/>
            <person name="Fraser C.M."/>
            <person name="Munderloh U."/>
            <person name="Dunning-Hotopp J.C."/>
        </authorList>
    </citation>
    <scope>NUCLEOTIDE SEQUENCE [LARGE SCALE GENOMIC DNA]</scope>
    <source>
        <strain evidence="1 2">ApWI1</strain>
    </source>
</reference>
<dbReference type="AlphaFoldDB" id="A0A0F3PXC6"/>
<evidence type="ECO:0000313" key="1">
    <source>
        <dbReference type="EMBL" id="KJV84642.1"/>
    </source>
</evidence>
<name>A0A0F3PXC6_ANAPH</name>
<accession>A0A0F3PXC6</accession>
<gene>
    <name evidence="1" type="ORF">APHWI1_0958</name>
</gene>
<evidence type="ECO:0000313" key="2">
    <source>
        <dbReference type="Proteomes" id="UP000033622"/>
    </source>
</evidence>
<organism evidence="1 2">
    <name type="scientific">Anaplasma phagocytophilum str. ApWI1</name>
    <dbReference type="NCBI Taxonomy" id="1359155"/>
    <lineage>
        <taxon>Bacteria</taxon>
        <taxon>Pseudomonadati</taxon>
        <taxon>Pseudomonadota</taxon>
        <taxon>Alphaproteobacteria</taxon>
        <taxon>Rickettsiales</taxon>
        <taxon>Anaplasmataceae</taxon>
        <taxon>Anaplasma</taxon>
        <taxon>phagocytophilum group</taxon>
    </lineage>
</organism>
<proteinExistence type="predicted"/>
<sequence length="41" mass="4570">MQRDSCTEITTYLGAEEKEVIACHNTPPLTSLIVHVLKQLS</sequence>